<organism evidence="2">
    <name type="scientific">uncultured Mycobacterium sp</name>
    <dbReference type="NCBI Taxonomy" id="171292"/>
    <lineage>
        <taxon>Bacteria</taxon>
        <taxon>Bacillati</taxon>
        <taxon>Actinomycetota</taxon>
        <taxon>Actinomycetes</taxon>
        <taxon>Mycobacteriales</taxon>
        <taxon>Mycobacteriaceae</taxon>
        <taxon>Mycobacterium</taxon>
        <taxon>environmental samples</taxon>
    </lineage>
</organism>
<proteinExistence type="predicted"/>
<sequence length="124" mass="12566">MMCSAYSTLFRRAVRPFSTACCTSTGVGRCGAFGVAVAEARLVETLVGTALIAARDGVAAGVFCDDETRALGPVRCAPDEAECDGAEEPTPEWPESPGAAEATAPSTPDAMKNPAPTANASAPT</sequence>
<accession>A0A1Y5PAV7</accession>
<evidence type="ECO:0000313" key="2">
    <source>
        <dbReference type="EMBL" id="SBS75777.1"/>
    </source>
</evidence>
<feature type="compositionally biased region" description="Acidic residues" evidence="1">
    <location>
        <begin position="80"/>
        <end position="90"/>
    </location>
</feature>
<feature type="compositionally biased region" description="Low complexity" evidence="1">
    <location>
        <begin position="113"/>
        <end position="124"/>
    </location>
</feature>
<protein>
    <submittedName>
        <fullName evidence="2">Uncharacterized protein</fullName>
    </submittedName>
</protein>
<gene>
    <name evidence="2" type="ORF">MHPYR_270048</name>
</gene>
<dbReference type="AlphaFoldDB" id="A0A1Y5PAV7"/>
<reference evidence="2" key="1">
    <citation type="submission" date="2016-03" db="EMBL/GenBank/DDBJ databases">
        <authorList>
            <person name="Ploux O."/>
        </authorList>
    </citation>
    <scope>NUCLEOTIDE SEQUENCE</scope>
    <source>
        <strain evidence="2">UC10</strain>
    </source>
</reference>
<dbReference type="EMBL" id="FLQS01000020">
    <property type="protein sequence ID" value="SBS75777.1"/>
    <property type="molecule type" value="Genomic_DNA"/>
</dbReference>
<evidence type="ECO:0000256" key="1">
    <source>
        <dbReference type="SAM" id="MobiDB-lite"/>
    </source>
</evidence>
<name>A0A1Y5PAV7_9MYCO</name>
<feature type="region of interest" description="Disordered" evidence="1">
    <location>
        <begin position="80"/>
        <end position="124"/>
    </location>
</feature>